<evidence type="ECO:0000313" key="1">
    <source>
        <dbReference type="EMBL" id="GMH15974.1"/>
    </source>
</evidence>
<gene>
    <name evidence="1" type="ORF">Nepgr_017815</name>
</gene>
<dbReference type="AlphaFoldDB" id="A0AAD3XTG8"/>
<proteinExistence type="predicted"/>
<dbReference type="EMBL" id="BSYO01000016">
    <property type="protein sequence ID" value="GMH15974.1"/>
    <property type="molecule type" value="Genomic_DNA"/>
</dbReference>
<dbReference type="Proteomes" id="UP001279734">
    <property type="component" value="Unassembled WGS sequence"/>
</dbReference>
<keyword evidence="2" id="KW-1185">Reference proteome</keyword>
<name>A0AAD3XTG8_NEPGR</name>
<organism evidence="1 2">
    <name type="scientific">Nepenthes gracilis</name>
    <name type="common">Slender pitcher plant</name>
    <dbReference type="NCBI Taxonomy" id="150966"/>
    <lineage>
        <taxon>Eukaryota</taxon>
        <taxon>Viridiplantae</taxon>
        <taxon>Streptophyta</taxon>
        <taxon>Embryophyta</taxon>
        <taxon>Tracheophyta</taxon>
        <taxon>Spermatophyta</taxon>
        <taxon>Magnoliopsida</taxon>
        <taxon>eudicotyledons</taxon>
        <taxon>Gunneridae</taxon>
        <taxon>Pentapetalae</taxon>
        <taxon>Caryophyllales</taxon>
        <taxon>Nepenthaceae</taxon>
        <taxon>Nepenthes</taxon>
    </lineage>
</organism>
<accession>A0AAD3XTG8</accession>
<reference evidence="1" key="1">
    <citation type="submission" date="2023-05" db="EMBL/GenBank/DDBJ databases">
        <title>Nepenthes gracilis genome sequencing.</title>
        <authorList>
            <person name="Fukushima K."/>
        </authorList>
    </citation>
    <scope>NUCLEOTIDE SEQUENCE</scope>
    <source>
        <strain evidence="1">SING2019-196</strain>
    </source>
</reference>
<comment type="caution">
    <text evidence="1">The sequence shown here is derived from an EMBL/GenBank/DDBJ whole genome shotgun (WGS) entry which is preliminary data.</text>
</comment>
<evidence type="ECO:0000313" key="2">
    <source>
        <dbReference type="Proteomes" id="UP001279734"/>
    </source>
</evidence>
<protein>
    <submittedName>
        <fullName evidence="1">Uncharacterized protein</fullName>
    </submittedName>
</protein>
<sequence length="97" mass="10318">MTPFQRPTAPAIPQNHLVWGHTQSWDVGGGPAVVEGGGVLAEVLQALKQEFELLKDGVHVTVGADLGGGHGSDDVGPLVRFQTVRDRIQKVADELNK</sequence>